<keyword evidence="3" id="KW-1185">Reference proteome</keyword>
<name>E2PZM2_STRCL</name>
<dbReference type="AlphaFoldDB" id="E2PZM2"/>
<proteinExistence type="predicted"/>
<reference evidence="2 3" key="1">
    <citation type="journal article" date="2010" name="Genome Biol. Evol.">
        <title>The sequence of a 1.8-mb bacterial linear plasmid reveals a rich evolutionary reservoir of secondary metabolic pathways.</title>
        <authorList>
            <person name="Medema M.H."/>
            <person name="Trefzer A."/>
            <person name="Kovalchuk A."/>
            <person name="van den Berg M."/>
            <person name="Mueller U."/>
            <person name="Heijne W."/>
            <person name="Wu L."/>
            <person name="Alam M.T."/>
            <person name="Ronning C.M."/>
            <person name="Nierman W.C."/>
            <person name="Bovenberg R.A.L."/>
            <person name="Breitling R."/>
            <person name="Takano E."/>
        </authorList>
    </citation>
    <scope>NUCLEOTIDE SEQUENCE [LARGE SCALE GENOMIC DNA]</scope>
    <source>
        <strain evidence="3">ATCC 27064 / DSM 738 / JCM 4710 / NBRC 13307 / NCIMB 12785 / NRRL 3585 / VKM Ac-602</strain>
    </source>
</reference>
<evidence type="ECO:0000313" key="2">
    <source>
        <dbReference type="EMBL" id="EFG06331.1"/>
    </source>
</evidence>
<feature type="compositionally biased region" description="Basic and acidic residues" evidence="1">
    <location>
        <begin position="1"/>
        <end position="10"/>
    </location>
</feature>
<sequence length="56" mass="5766">MRPAYGERARSAHRRPAGPSTAGPPDACPVHRGEGSAVRLPDARPALPPGAAQWAA</sequence>
<protein>
    <submittedName>
        <fullName evidence="2">Uncharacterized protein</fullName>
    </submittedName>
</protein>
<feature type="region of interest" description="Disordered" evidence="1">
    <location>
        <begin position="1"/>
        <end position="56"/>
    </location>
</feature>
<dbReference type="EMBL" id="CM000913">
    <property type="protein sequence ID" value="EFG06331.1"/>
    <property type="molecule type" value="Genomic_DNA"/>
</dbReference>
<gene>
    <name evidence="2" type="ORF">SCLAV_1252</name>
</gene>
<evidence type="ECO:0000256" key="1">
    <source>
        <dbReference type="SAM" id="MobiDB-lite"/>
    </source>
</evidence>
<accession>E2PZM2</accession>
<dbReference type="Proteomes" id="UP000002357">
    <property type="component" value="Chromosome"/>
</dbReference>
<organism evidence="2 3">
    <name type="scientific">Streptomyces clavuligerus</name>
    <dbReference type="NCBI Taxonomy" id="1901"/>
    <lineage>
        <taxon>Bacteria</taxon>
        <taxon>Bacillati</taxon>
        <taxon>Actinomycetota</taxon>
        <taxon>Actinomycetes</taxon>
        <taxon>Kitasatosporales</taxon>
        <taxon>Streptomycetaceae</taxon>
        <taxon>Streptomyces</taxon>
    </lineage>
</organism>
<evidence type="ECO:0000313" key="3">
    <source>
        <dbReference type="Proteomes" id="UP000002357"/>
    </source>
</evidence>